<organism evidence="7 8">
    <name type="scientific">Thalassiosira oceanica</name>
    <name type="common">Marine diatom</name>
    <dbReference type="NCBI Taxonomy" id="159749"/>
    <lineage>
        <taxon>Eukaryota</taxon>
        <taxon>Sar</taxon>
        <taxon>Stramenopiles</taxon>
        <taxon>Ochrophyta</taxon>
        <taxon>Bacillariophyta</taxon>
        <taxon>Coscinodiscophyceae</taxon>
        <taxon>Thalassiosirophycidae</taxon>
        <taxon>Thalassiosirales</taxon>
        <taxon>Thalassiosiraceae</taxon>
        <taxon>Thalassiosira</taxon>
    </lineage>
</organism>
<keyword evidence="8" id="KW-1185">Reference proteome</keyword>
<keyword evidence="4" id="KW-0560">Oxidoreductase</keyword>
<proteinExistence type="predicted"/>
<keyword evidence="2" id="KW-0285">Flavoprotein</keyword>
<dbReference type="InterPro" id="IPR017927">
    <property type="entry name" value="FAD-bd_FR_type"/>
</dbReference>
<comment type="caution">
    <text evidence="7">The sequence shown here is derived from an EMBL/GenBank/DDBJ whole genome shotgun (WGS) entry which is preliminary data.</text>
</comment>
<evidence type="ECO:0000259" key="6">
    <source>
        <dbReference type="PROSITE" id="PS51384"/>
    </source>
</evidence>
<dbReference type="InterPro" id="IPR023173">
    <property type="entry name" value="NADPH_Cyt_P450_Rdtase_alpha"/>
</dbReference>
<dbReference type="SUPFAM" id="SSF63380">
    <property type="entry name" value="Riboflavin synthase domain-like"/>
    <property type="match status" value="1"/>
</dbReference>
<feature type="region of interest" description="Disordered" evidence="5">
    <location>
        <begin position="51"/>
        <end position="86"/>
    </location>
</feature>
<reference evidence="7 8" key="1">
    <citation type="journal article" date="2012" name="Genome Biol.">
        <title>Genome and low-iron response of an oceanic diatom adapted to chronic iron limitation.</title>
        <authorList>
            <person name="Lommer M."/>
            <person name="Specht M."/>
            <person name="Roy A.S."/>
            <person name="Kraemer L."/>
            <person name="Andreson R."/>
            <person name="Gutowska M.A."/>
            <person name="Wolf J."/>
            <person name="Bergner S.V."/>
            <person name="Schilhabel M.B."/>
            <person name="Klostermeier U.C."/>
            <person name="Beiko R.G."/>
            <person name="Rosenstiel P."/>
            <person name="Hippler M."/>
            <person name="Laroche J."/>
        </authorList>
    </citation>
    <scope>NUCLEOTIDE SEQUENCE [LARGE SCALE GENOMIC DNA]</scope>
    <source>
        <strain evidence="7 8">CCMP1005</strain>
    </source>
</reference>
<dbReference type="OMA" id="TPRYYSV"/>
<evidence type="ECO:0000256" key="4">
    <source>
        <dbReference type="ARBA" id="ARBA00023002"/>
    </source>
</evidence>
<dbReference type="PRINTS" id="PR00371">
    <property type="entry name" value="FPNCR"/>
</dbReference>
<protein>
    <recommendedName>
        <fullName evidence="6">FAD-binding FR-type domain-containing protein</fullName>
    </recommendedName>
</protein>
<evidence type="ECO:0000256" key="5">
    <source>
        <dbReference type="SAM" id="MobiDB-lite"/>
    </source>
</evidence>
<dbReference type="Gene3D" id="2.40.30.10">
    <property type="entry name" value="Translation factors"/>
    <property type="match status" value="1"/>
</dbReference>
<accession>K0TF41</accession>
<gene>
    <name evidence="7" type="ORF">THAOC_09648</name>
</gene>
<dbReference type="Proteomes" id="UP000266841">
    <property type="component" value="Unassembled WGS sequence"/>
</dbReference>
<dbReference type="AlphaFoldDB" id="K0TF41"/>
<dbReference type="PANTHER" id="PTHR19384">
    <property type="entry name" value="NITRIC OXIDE SYNTHASE-RELATED"/>
    <property type="match status" value="1"/>
</dbReference>
<dbReference type="GO" id="GO:0009086">
    <property type="term" value="P:methionine biosynthetic process"/>
    <property type="evidence" value="ECO:0007669"/>
    <property type="project" value="TreeGrafter"/>
</dbReference>
<evidence type="ECO:0000256" key="1">
    <source>
        <dbReference type="ARBA" id="ARBA00001974"/>
    </source>
</evidence>
<dbReference type="OrthoDB" id="1856718at2759"/>
<dbReference type="eggNOG" id="KOG1158">
    <property type="taxonomic scope" value="Eukaryota"/>
</dbReference>
<dbReference type="GO" id="GO:0005829">
    <property type="term" value="C:cytosol"/>
    <property type="evidence" value="ECO:0007669"/>
    <property type="project" value="TreeGrafter"/>
</dbReference>
<dbReference type="Pfam" id="PF00175">
    <property type="entry name" value="NAD_binding_1"/>
    <property type="match status" value="1"/>
</dbReference>
<dbReference type="PROSITE" id="PS51384">
    <property type="entry name" value="FAD_FR"/>
    <property type="match status" value="1"/>
</dbReference>
<evidence type="ECO:0000313" key="8">
    <source>
        <dbReference type="Proteomes" id="UP000266841"/>
    </source>
</evidence>
<evidence type="ECO:0000256" key="2">
    <source>
        <dbReference type="ARBA" id="ARBA00022630"/>
    </source>
</evidence>
<comment type="cofactor">
    <cofactor evidence="1">
        <name>FAD</name>
        <dbReference type="ChEBI" id="CHEBI:57692"/>
    </cofactor>
</comment>
<dbReference type="InterPro" id="IPR001433">
    <property type="entry name" value="OxRdtase_FAD/NAD-bd"/>
</dbReference>
<dbReference type="GO" id="GO:0050667">
    <property type="term" value="P:homocysteine metabolic process"/>
    <property type="evidence" value="ECO:0007669"/>
    <property type="project" value="TreeGrafter"/>
</dbReference>
<dbReference type="SUPFAM" id="SSF52343">
    <property type="entry name" value="Ferredoxin reductase-like, C-terminal NADP-linked domain"/>
    <property type="match status" value="1"/>
</dbReference>
<evidence type="ECO:0000313" key="7">
    <source>
        <dbReference type="EMBL" id="EJK69132.1"/>
    </source>
</evidence>
<sequence length="664" mass="72822">MPFHVELGGTRAVSLGMADEATGLEEVVEPWVGNVISELAEVCKGHTSIGSLNQGMRLPEANKRPIRSSSPTDEEKKMEDGDLVPFNSRSTGVRTIRALMSIPITDPLPDVPNSELPTMVSSLSSCRLIDETTRDRSESLAAENMTVSSASSGFLFTASRPYESKILNARYLTKTNTACAAKVAEVLDGGDGKLVEALDMYSHHFPLSEDKNGKRVIEMTMSLPDDFTLEYEPGDSVGMIVPNSRDSIGFVLEMLLRNHGIQRSQSISVDEGDPVTVEEALRTTVDLSGTMKKKRLLLLANFAKDAEEERALRLLSRASKPGEPDLYDTFVEQQRRSVVDILHEFPSAQSISLEGLLGCLTAIPPRYYSVCSSPLKDRQDGNECQVKVAFSVVDFNTPVVQCDVTSGRRVRGLATSRLECVSSPFLSGRQPSAHATLLIFPKPTHEFRLPADISTPLVLIGPGTGIAPFIGFLSHRLAQIASLESTEAAHVASEGTWRGSYELNPDELNISKSDVKGLNVAADYLCKQKTGDVDLFFGCRHSDHDYLYQHELERFRDVGLISNLYTAFSRDDKEHKTYVQTLMLTDETCGKRLVEMITKKQASVYICGDGNAMGRDVQNAIVSLLAKDLMDSGKCETAEQAKSGGIAKIDQMKSFGKFVLDIWS</sequence>
<dbReference type="InterPro" id="IPR017938">
    <property type="entry name" value="Riboflavin_synthase-like_b-brl"/>
</dbReference>
<dbReference type="GO" id="GO:0030586">
    <property type="term" value="F:[methionine synthase] reductase (NADPH) activity"/>
    <property type="evidence" value="ECO:0007669"/>
    <property type="project" value="TreeGrafter"/>
</dbReference>
<dbReference type="GO" id="GO:0010181">
    <property type="term" value="F:FMN binding"/>
    <property type="evidence" value="ECO:0007669"/>
    <property type="project" value="TreeGrafter"/>
</dbReference>
<dbReference type="Pfam" id="PF00667">
    <property type="entry name" value="FAD_binding_1"/>
    <property type="match status" value="1"/>
</dbReference>
<dbReference type="GO" id="GO:0050660">
    <property type="term" value="F:flavin adenine dinucleotide binding"/>
    <property type="evidence" value="ECO:0007669"/>
    <property type="project" value="TreeGrafter"/>
</dbReference>
<feature type="domain" description="FAD-binding FR-type" evidence="6">
    <location>
        <begin position="159"/>
        <end position="450"/>
    </location>
</feature>
<name>K0TF41_THAOC</name>
<dbReference type="Gene3D" id="1.20.990.10">
    <property type="entry name" value="NADPH-cytochrome p450 Reductase, Chain A, domain 3"/>
    <property type="match status" value="1"/>
</dbReference>
<dbReference type="InterPro" id="IPR039261">
    <property type="entry name" value="FNR_nucleotide-bd"/>
</dbReference>
<keyword evidence="3" id="KW-0274">FAD</keyword>
<evidence type="ECO:0000256" key="3">
    <source>
        <dbReference type="ARBA" id="ARBA00022827"/>
    </source>
</evidence>
<dbReference type="InterPro" id="IPR003097">
    <property type="entry name" value="CysJ-like_FAD-binding"/>
</dbReference>
<dbReference type="EMBL" id="AGNL01010432">
    <property type="protein sequence ID" value="EJK69132.1"/>
    <property type="molecule type" value="Genomic_DNA"/>
</dbReference>
<dbReference type="InterPro" id="IPR001709">
    <property type="entry name" value="Flavoprot_Pyr_Nucl_cyt_Rdtase"/>
</dbReference>
<dbReference type="PANTHER" id="PTHR19384:SF84">
    <property type="entry name" value="METHIONINE SYNTHASE REDUCTASE"/>
    <property type="match status" value="1"/>
</dbReference>
<dbReference type="Gene3D" id="3.40.50.80">
    <property type="entry name" value="Nucleotide-binding domain of ferredoxin-NADP reductase (FNR) module"/>
    <property type="match status" value="1"/>
</dbReference>